<feature type="compositionally biased region" description="Basic and acidic residues" evidence="3">
    <location>
        <begin position="307"/>
        <end position="327"/>
    </location>
</feature>
<gene>
    <name evidence="4" type="ORF">B6N23_16520</name>
</gene>
<evidence type="ECO:0000313" key="5">
    <source>
        <dbReference type="Proteomes" id="UP001235344"/>
    </source>
</evidence>
<evidence type="ECO:0000256" key="1">
    <source>
        <dbReference type="ARBA" id="ARBA00009477"/>
    </source>
</evidence>
<feature type="region of interest" description="Disordered" evidence="3">
    <location>
        <begin position="306"/>
        <end position="327"/>
    </location>
</feature>
<accession>A0ABY9H492</accession>
<evidence type="ECO:0000256" key="2">
    <source>
        <dbReference type="SAM" id="Coils"/>
    </source>
</evidence>
<dbReference type="PROSITE" id="PS51257">
    <property type="entry name" value="PROKAR_LIPOPROTEIN"/>
    <property type="match status" value="1"/>
</dbReference>
<proteinExistence type="inferred from homology"/>
<dbReference type="InterPro" id="IPR006143">
    <property type="entry name" value="RND_pump_MFP"/>
</dbReference>
<dbReference type="EMBL" id="CP131913">
    <property type="protein sequence ID" value="WLI73297.1"/>
    <property type="molecule type" value="Genomic_DNA"/>
</dbReference>
<dbReference type="Gene3D" id="1.10.287.470">
    <property type="entry name" value="Helix hairpin bin"/>
    <property type="match status" value="1"/>
</dbReference>
<keyword evidence="2" id="KW-0175">Coiled coil</keyword>
<dbReference type="PANTHER" id="PTHR30469">
    <property type="entry name" value="MULTIDRUG RESISTANCE PROTEIN MDTA"/>
    <property type="match status" value="1"/>
</dbReference>
<dbReference type="Gene3D" id="2.40.420.20">
    <property type="match status" value="1"/>
</dbReference>
<organism evidence="4 5">
    <name type="scientific">Halomonas alkalicola</name>
    <dbReference type="NCBI Taxonomy" id="1930622"/>
    <lineage>
        <taxon>Bacteria</taxon>
        <taxon>Pseudomonadati</taxon>
        <taxon>Pseudomonadota</taxon>
        <taxon>Gammaproteobacteria</taxon>
        <taxon>Oceanospirillales</taxon>
        <taxon>Halomonadaceae</taxon>
        <taxon>Halomonas</taxon>
    </lineage>
</organism>
<dbReference type="Gene3D" id="2.40.50.100">
    <property type="match status" value="1"/>
</dbReference>
<dbReference type="NCBIfam" id="TIGR01730">
    <property type="entry name" value="RND_mfp"/>
    <property type="match status" value="1"/>
</dbReference>
<sequence length="385" mass="40714">MIMRGILLAGLVLLAGCAEEPVEEAPLRPVRTLVLEADGATGERELPARLEAAANRRMSFRVAGQLEALEVAVGERVTAGQPLARLEADDLRLQRDRARSALAGAEAAAANAEAEWQRARRLYEAGSAPARDLDAARAQRDAARAQRDSARDALALAERQLGFTRLAAPDACRVASRLAEAGENVGAGQPVLVLACGDDLEVRAALSEDLLGELVIGAPLRVRLPLADLTLAGEVAEIGLPVDPRQATWPLRVALPGLAEDERARLQPGMAAELTLPLGGPGSGIWVPMVAVQQDIDGHFVYVAEPGGDREEESGSRDASDATGDREATVVRHTVTLGGRHGERLEVLAGLEPGQHLIVAGMSRLHDGMRVRLLEERSTAAEASP</sequence>
<reference evidence="4 5" key="1">
    <citation type="submission" date="2023-08" db="EMBL/GenBank/DDBJ databases">
        <title>Transcriptome Analysis of Halomonas alkalicola CICC 11012s to Identify the Genes Involved in Alkaline Tolerances.</title>
        <authorList>
            <person name="Zhai L."/>
        </authorList>
    </citation>
    <scope>NUCLEOTIDE SEQUENCE [LARGE SCALE GENOMIC DNA]</scope>
    <source>
        <strain evidence="4 5">CICC 11012s</strain>
    </source>
</reference>
<keyword evidence="5" id="KW-1185">Reference proteome</keyword>
<dbReference type="Proteomes" id="UP001235344">
    <property type="component" value="Chromosome"/>
</dbReference>
<evidence type="ECO:0000313" key="4">
    <source>
        <dbReference type="EMBL" id="WLI73297.1"/>
    </source>
</evidence>
<protein>
    <submittedName>
        <fullName evidence="4">Efflux RND transporter periplasmic adaptor subunit</fullName>
    </submittedName>
</protein>
<dbReference type="RefSeq" id="WP_305500820.1">
    <property type="nucleotide sequence ID" value="NZ_CP131913.1"/>
</dbReference>
<feature type="coiled-coil region" evidence="2">
    <location>
        <begin position="88"/>
        <end position="160"/>
    </location>
</feature>
<dbReference type="SUPFAM" id="SSF111369">
    <property type="entry name" value="HlyD-like secretion proteins"/>
    <property type="match status" value="1"/>
</dbReference>
<name>A0ABY9H492_9GAMM</name>
<dbReference type="PANTHER" id="PTHR30469:SF20">
    <property type="entry name" value="EFFLUX RND TRANSPORTER PERIPLASMIC ADAPTOR SUBUNIT"/>
    <property type="match status" value="1"/>
</dbReference>
<dbReference type="Gene3D" id="2.40.30.170">
    <property type="match status" value="1"/>
</dbReference>
<comment type="similarity">
    <text evidence="1">Belongs to the membrane fusion protein (MFP) (TC 8.A.1) family.</text>
</comment>
<evidence type="ECO:0000256" key="3">
    <source>
        <dbReference type="SAM" id="MobiDB-lite"/>
    </source>
</evidence>